<feature type="domain" description="Fe2OG dioxygenase" evidence="8">
    <location>
        <begin position="216"/>
        <end position="318"/>
    </location>
</feature>
<dbReference type="Gramene" id="TraesCAD_scaffold_058993_01G000200.1">
    <property type="protein sequence ID" value="TraesCAD_scaffold_058993_01G000200.1"/>
    <property type="gene ID" value="TraesCAD_scaffold_058993_01G000200"/>
</dbReference>
<keyword evidence="3 6" id="KW-0479">Metal-binding</keyword>
<dbReference type="InterPro" id="IPR050295">
    <property type="entry name" value="Plant_2OG-oxidoreductases"/>
</dbReference>
<sequence length="368" mass="41288">MEVETRSGGSSASEGRWSQSGTSLPVRNVQALAGSAAELTADTIQRYIQPGVDGDTVLAEHSDEVPVIDLAKLLDAESVEAEAAKLRFACEDWGFFQVVNHGIPVEVITGMKHDIQKFFQLPLEVKNTYAQRVGDLQGYGQSFVLSDDQKLDWSDMFGLFSQPPQARDMSFWPNQPPNFRNSIKEYSSELMKFTHSLATFIAKTIDVDPELMEDKHVGQFLRMNYYPPCTTTPEKVLGFSPHSDGSFLTILLEVNAVQGLQIRRHCAWIPVKPRGDALLVNVGDFLEIMTNGKYKSIEHRVTINAKKERLSISAFQVPKYDGIISPVLGSTEEKVLYKTIRVEEYARIYLSSKRDGKRTLDYAKLSQI</sequence>
<dbReference type="OMA" id="CAWIPVK"/>
<dbReference type="GO" id="GO:0046872">
    <property type="term" value="F:metal ion binding"/>
    <property type="evidence" value="ECO:0007669"/>
    <property type="project" value="UniProtKB-KW"/>
</dbReference>
<dbReference type="Gramene" id="TraesCLE_scaffold_040181_01G000200.1">
    <property type="protein sequence ID" value="TraesCLE_scaffold_040181_01G000200.1"/>
    <property type="gene ID" value="TraesCLE_scaffold_040181_01G000200"/>
</dbReference>
<dbReference type="InterPro" id="IPR005123">
    <property type="entry name" value="Oxoglu/Fe-dep_dioxygenase_dom"/>
</dbReference>
<dbReference type="Proteomes" id="UP000019116">
    <property type="component" value="Chromosome 2A"/>
</dbReference>
<dbReference type="Gramene" id="TraesJUL2A03G00601480.1">
    <property type="protein sequence ID" value="TraesJUL2A03G00601480.1"/>
    <property type="gene ID" value="TraesJUL2A03G00601480"/>
</dbReference>
<dbReference type="Gramene" id="TraesPARA_EIv1.0_0450110.1">
    <property type="protein sequence ID" value="TraesPARA_EIv1.0_0450110.1.CDS"/>
    <property type="gene ID" value="TraesPARA_EIv1.0_0450110"/>
</dbReference>
<dbReference type="RefSeq" id="XP_044452531.1">
    <property type="nucleotide sequence ID" value="XM_044596596.1"/>
</dbReference>
<evidence type="ECO:0000256" key="3">
    <source>
        <dbReference type="ARBA" id="ARBA00022723"/>
    </source>
</evidence>
<keyword evidence="5 6" id="KW-0408">Iron</keyword>
<dbReference type="PROSITE" id="PS51471">
    <property type="entry name" value="FE2OG_OXY"/>
    <property type="match status" value="1"/>
</dbReference>
<dbReference type="AlphaFoldDB" id="A0A3B6AQI2"/>
<evidence type="ECO:0000259" key="8">
    <source>
        <dbReference type="PROSITE" id="PS51471"/>
    </source>
</evidence>
<feature type="region of interest" description="Disordered" evidence="7">
    <location>
        <begin position="1"/>
        <end position="21"/>
    </location>
</feature>
<dbReference type="Gramene" id="TraesLAC2A03G00602290.1">
    <property type="protein sequence ID" value="TraesLAC2A03G00602290.1"/>
    <property type="gene ID" value="TraesLAC2A03G00602290"/>
</dbReference>
<dbReference type="OrthoDB" id="288590at2759"/>
<dbReference type="STRING" id="4565.A0A3B6AQI2"/>
<dbReference type="GO" id="GO:0016491">
    <property type="term" value="F:oxidoreductase activity"/>
    <property type="evidence" value="ECO:0007669"/>
    <property type="project" value="UniProtKB-KW"/>
</dbReference>
<dbReference type="InterPro" id="IPR027443">
    <property type="entry name" value="IPNS-like_sf"/>
</dbReference>
<dbReference type="FunFam" id="2.60.120.330:FF:000079">
    <property type="entry name" value="Protein SRG1"/>
    <property type="match status" value="1"/>
</dbReference>
<dbReference type="Pfam" id="PF03171">
    <property type="entry name" value="2OG-FeII_Oxy"/>
    <property type="match status" value="1"/>
</dbReference>
<keyword evidence="4 6" id="KW-0560">Oxidoreductase</keyword>
<reference evidence="9" key="1">
    <citation type="submission" date="2018-08" db="EMBL/GenBank/DDBJ databases">
        <authorList>
            <person name="Rossello M."/>
        </authorList>
    </citation>
    <scope>NUCLEOTIDE SEQUENCE [LARGE SCALE GENOMIC DNA]</scope>
    <source>
        <strain evidence="9">cv. Chinese Spring</strain>
    </source>
</reference>
<dbReference type="Gramene" id="TraesWEE_scaffold_017918_01G000500.1">
    <property type="protein sequence ID" value="TraesWEE_scaffold_017918_01G000500.1"/>
    <property type="gene ID" value="TraesWEE_scaffold_017918_01G000500"/>
</dbReference>
<evidence type="ECO:0000313" key="10">
    <source>
        <dbReference type="Proteomes" id="UP000019116"/>
    </source>
</evidence>
<comment type="cofactor">
    <cofactor evidence="1">
        <name>Fe cation</name>
        <dbReference type="ChEBI" id="CHEBI:24875"/>
    </cofactor>
</comment>
<dbReference type="PANTHER" id="PTHR47991">
    <property type="entry name" value="OXOGLUTARATE/IRON-DEPENDENT DIOXYGENASE"/>
    <property type="match status" value="1"/>
</dbReference>
<evidence type="ECO:0000256" key="5">
    <source>
        <dbReference type="ARBA" id="ARBA00023004"/>
    </source>
</evidence>
<proteinExistence type="inferred from homology"/>
<dbReference type="Gramene" id="TraesCS2A02G065300.1">
    <property type="protein sequence ID" value="TraesCS2A02G065300.1"/>
    <property type="gene ID" value="TraesCS2A02G065300"/>
</dbReference>
<dbReference type="Gramene" id="TraesROB_scaffold_051359_01G000300.1">
    <property type="protein sequence ID" value="TraesROB_scaffold_051359_01G000300.1"/>
    <property type="gene ID" value="TraesROB_scaffold_051359_01G000300"/>
</dbReference>
<keyword evidence="10" id="KW-1185">Reference proteome</keyword>
<organism evidence="9">
    <name type="scientific">Triticum aestivum</name>
    <name type="common">Wheat</name>
    <dbReference type="NCBI Taxonomy" id="4565"/>
    <lineage>
        <taxon>Eukaryota</taxon>
        <taxon>Viridiplantae</taxon>
        <taxon>Streptophyta</taxon>
        <taxon>Embryophyta</taxon>
        <taxon>Tracheophyta</taxon>
        <taxon>Spermatophyta</taxon>
        <taxon>Magnoliopsida</taxon>
        <taxon>Liliopsida</taxon>
        <taxon>Poales</taxon>
        <taxon>Poaceae</taxon>
        <taxon>BOP clade</taxon>
        <taxon>Pooideae</taxon>
        <taxon>Triticodae</taxon>
        <taxon>Triticeae</taxon>
        <taxon>Triticinae</taxon>
        <taxon>Triticum</taxon>
    </lineage>
</organism>
<name>A0A3B6AQI2_WHEAT</name>
<comment type="similarity">
    <text evidence="2 6">Belongs to the iron/ascorbate-dependent oxidoreductase family.</text>
</comment>
<dbReference type="Gramene" id="TraesARI2A03G00605200.1">
    <property type="protein sequence ID" value="TraesARI2A03G00605200.1"/>
    <property type="gene ID" value="TraesARI2A03G00605200"/>
</dbReference>
<dbReference type="SMR" id="A0A3B6AQI2"/>
<evidence type="ECO:0000313" key="9">
    <source>
        <dbReference type="EnsemblPlants" id="TraesCS2A02G065300.1"/>
    </source>
</evidence>
<gene>
    <name evidence="9" type="primary">LOC123184496</name>
</gene>
<dbReference type="Pfam" id="PF14226">
    <property type="entry name" value="DIOX_N"/>
    <property type="match status" value="1"/>
</dbReference>
<feature type="compositionally biased region" description="Polar residues" evidence="7">
    <location>
        <begin position="7"/>
        <end position="21"/>
    </location>
</feature>
<dbReference type="EnsemblPlants" id="TraesCS2A02G065300.1">
    <property type="protein sequence ID" value="TraesCS2A02G065300.1"/>
    <property type="gene ID" value="TraesCS2A02G065300"/>
</dbReference>
<evidence type="ECO:0000256" key="7">
    <source>
        <dbReference type="SAM" id="MobiDB-lite"/>
    </source>
</evidence>
<accession>A0A3B6AQI2</accession>
<reference evidence="9" key="2">
    <citation type="submission" date="2018-10" db="UniProtKB">
        <authorList>
            <consortium name="EnsemblPlants"/>
        </authorList>
    </citation>
    <scope>IDENTIFICATION</scope>
</reference>
<dbReference type="InterPro" id="IPR044861">
    <property type="entry name" value="IPNS-like_FE2OG_OXY"/>
</dbReference>
<evidence type="ECO:0000256" key="6">
    <source>
        <dbReference type="RuleBase" id="RU003682"/>
    </source>
</evidence>
<evidence type="ECO:0000256" key="1">
    <source>
        <dbReference type="ARBA" id="ARBA00001962"/>
    </source>
</evidence>
<dbReference type="GeneID" id="123184496"/>
<protein>
    <recommendedName>
        <fullName evidence="8">Fe2OG dioxygenase domain-containing protein</fullName>
    </recommendedName>
</protein>
<dbReference type="Gene3D" id="2.60.120.330">
    <property type="entry name" value="B-lactam Antibiotic, Isopenicillin N Synthase, Chain"/>
    <property type="match status" value="1"/>
</dbReference>
<dbReference type="InterPro" id="IPR026992">
    <property type="entry name" value="DIOX_N"/>
</dbReference>
<dbReference type="SUPFAM" id="SSF51197">
    <property type="entry name" value="Clavaminate synthase-like"/>
    <property type="match status" value="1"/>
</dbReference>
<dbReference type="Gramene" id="TraesCS2A03G0129600.1">
    <property type="protein sequence ID" value="TraesCS2A03G0129600.1.CDS"/>
    <property type="gene ID" value="TraesCS2A03G0129600"/>
</dbReference>
<dbReference type="Gramene" id="TraesKAR2A01G0027350.1">
    <property type="protein sequence ID" value="cds.TraesKAR2A01G0027350.1"/>
    <property type="gene ID" value="TraesKAR2A01G0027350"/>
</dbReference>
<evidence type="ECO:0000256" key="2">
    <source>
        <dbReference type="ARBA" id="ARBA00008056"/>
    </source>
</evidence>
<dbReference type="Gramene" id="TraesSYM2A03G00604350.1">
    <property type="protein sequence ID" value="TraesSYM2A03G00604350.1"/>
    <property type="gene ID" value="TraesSYM2A03G00604350"/>
</dbReference>
<evidence type="ECO:0000256" key="4">
    <source>
        <dbReference type="ARBA" id="ARBA00023002"/>
    </source>
</evidence>